<feature type="compositionally biased region" description="Polar residues" evidence="1">
    <location>
        <begin position="302"/>
        <end position="342"/>
    </location>
</feature>
<dbReference type="WBParaSite" id="PDA_v2.g25623.t1">
    <property type="protein sequence ID" value="PDA_v2.g25623.t1"/>
    <property type="gene ID" value="PDA_v2.g25623"/>
</dbReference>
<dbReference type="Proteomes" id="UP000887578">
    <property type="component" value="Unplaced"/>
</dbReference>
<evidence type="ECO:0000313" key="3">
    <source>
        <dbReference type="WBParaSite" id="PDA_v2.g25623.t1"/>
    </source>
</evidence>
<keyword evidence="2" id="KW-1185">Reference proteome</keyword>
<protein>
    <submittedName>
        <fullName evidence="3">Uncharacterized protein</fullName>
    </submittedName>
</protein>
<evidence type="ECO:0000256" key="1">
    <source>
        <dbReference type="SAM" id="MobiDB-lite"/>
    </source>
</evidence>
<feature type="compositionally biased region" description="Low complexity" evidence="1">
    <location>
        <begin position="780"/>
        <end position="793"/>
    </location>
</feature>
<reference evidence="3" key="1">
    <citation type="submission" date="2022-11" db="UniProtKB">
        <authorList>
            <consortium name="WormBaseParasite"/>
        </authorList>
    </citation>
    <scope>IDENTIFICATION</scope>
</reference>
<proteinExistence type="predicted"/>
<dbReference type="AlphaFoldDB" id="A0A914Q347"/>
<feature type="region of interest" description="Disordered" evidence="1">
    <location>
        <begin position="548"/>
        <end position="578"/>
    </location>
</feature>
<feature type="compositionally biased region" description="Polar residues" evidence="1">
    <location>
        <begin position="548"/>
        <end position="559"/>
    </location>
</feature>
<organism evidence="2 3">
    <name type="scientific">Panagrolaimus davidi</name>
    <dbReference type="NCBI Taxonomy" id="227884"/>
    <lineage>
        <taxon>Eukaryota</taxon>
        <taxon>Metazoa</taxon>
        <taxon>Ecdysozoa</taxon>
        <taxon>Nematoda</taxon>
        <taxon>Chromadorea</taxon>
        <taxon>Rhabditida</taxon>
        <taxon>Tylenchina</taxon>
        <taxon>Panagrolaimomorpha</taxon>
        <taxon>Panagrolaimoidea</taxon>
        <taxon>Panagrolaimidae</taxon>
        <taxon>Panagrolaimus</taxon>
    </lineage>
</organism>
<name>A0A914Q347_9BILA</name>
<feature type="region of interest" description="Disordered" evidence="1">
    <location>
        <begin position="755"/>
        <end position="793"/>
    </location>
</feature>
<feature type="region of interest" description="Disordered" evidence="1">
    <location>
        <begin position="92"/>
        <end position="122"/>
    </location>
</feature>
<feature type="compositionally biased region" description="Pro residues" evidence="1">
    <location>
        <begin position="493"/>
        <end position="507"/>
    </location>
</feature>
<feature type="region of interest" description="Disordered" evidence="1">
    <location>
        <begin position="231"/>
        <end position="507"/>
    </location>
</feature>
<feature type="compositionally biased region" description="Acidic residues" evidence="1">
    <location>
        <begin position="274"/>
        <end position="285"/>
    </location>
</feature>
<sequence length="944" mass="107619">MEDLQAAFPILFDEDYSNDILKLWFPKQKGKMDQILQNILFEEIDYKYEKPNEKKGLLFRLKDGLTIEEINQKLDDLEANVKPWLEKVKGMIAGTKKRSPKNGTLSYRPNQKPQPSSTNTNYTAVFKKPGPTKSKVFANSDDEEDDRVENRAYQFNAVQRKAPIDIMENNNVVDTVAKETSSKLQQNKEIKSFAKTYVVTGDINLVELYDEAIIEAEEVSKLVNIEAAGNSKVADTSKDKNVPTTFIPGTLQPKQARHEHVLNPSHYFNNDSAYTDEEEDNDDDPPIATKTSTPSPVGDAVSENQKNNESGDISSNQTNKENGQQNVAEPQQSSSSIPNETQAPAVEPQAPKRFQFGTIDNKFHYSTEISKAKKDADRIQREKATGTYFKKANQYQHPPPMHRTSKTSPPTNNDVGHTLPAYLSSAAGPSRVQKRTPDPGVQAADKRSPNKYSQSPIEAPKIRRDPDRPYNYGSSSNNQKPIRRTPPVLHRTLPPPLREPVKPQPMKPHPVKAYGGFARPYNLPPKQIPVAPEPLPSIIQDLNQLYDNSSTPIESNRTQPLREPVEPQPKPPPKKYGGFAPRYNLPRHVPDVAALEAIPNEREDPVAIRREVMNHFDNHQQNLPHHSPAPPLPPHRNSHLHHPAEHTYHNDLNQIPENFHQHDATHQPPRNRNISQNSQSINGQAVQHGNGTHPPPVHSNANNYNGYNDNRQHFADDYTHPYQSHNNFVDDHHDAYQHQPRYTPHITLENWEGEAEVHHQNRSNHPSRVEQPPPLPEHGQNYYNNYNQPQHHQQPQYLQNGLNDFAVPNHREGFRSIDFEQHQQNYYPFQENVYLNNPQDFDPSAIPNGQQRINPASLTQSHTTPQNEVSRIINIIQEMVDVERRCDVRHISRVLSAAGIADHPSNIRGLNISTWIEFVNIYFRDVYEYYETAQGNFISYPRQS</sequence>
<feature type="compositionally biased region" description="Basic and acidic residues" evidence="1">
    <location>
        <begin position="710"/>
        <end position="719"/>
    </location>
</feature>
<feature type="compositionally biased region" description="Basic and acidic residues" evidence="1">
    <location>
        <begin position="361"/>
        <end position="384"/>
    </location>
</feature>
<accession>A0A914Q347</accession>
<feature type="region of interest" description="Disordered" evidence="1">
    <location>
        <begin position="683"/>
        <end position="726"/>
    </location>
</feature>
<evidence type="ECO:0000313" key="2">
    <source>
        <dbReference type="Proteomes" id="UP000887578"/>
    </source>
</evidence>
<feature type="compositionally biased region" description="Polar residues" evidence="1">
    <location>
        <begin position="406"/>
        <end position="415"/>
    </location>
</feature>
<feature type="region of interest" description="Disordered" evidence="1">
    <location>
        <begin position="619"/>
        <end position="643"/>
    </location>
</feature>
<feature type="compositionally biased region" description="Low complexity" evidence="1">
    <location>
        <begin position="700"/>
        <end position="709"/>
    </location>
</feature>
<feature type="compositionally biased region" description="Polar residues" evidence="1">
    <location>
        <begin position="101"/>
        <end position="122"/>
    </location>
</feature>